<keyword evidence="4" id="KW-1185">Reference proteome</keyword>
<dbReference type="AlphaFoldDB" id="A0A940T509"/>
<keyword evidence="2" id="KW-1133">Transmembrane helix</keyword>
<feature type="compositionally biased region" description="Basic and acidic residues" evidence="1">
    <location>
        <begin position="1"/>
        <end position="13"/>
    </location>
</feature>
<proteinExistence type="predicted"/>
<accession>A0A940T509</accession>
<evidence type="ECO:0008006" key="5">
    <source>
        <dbReference type="Google" id="ProtNLM"/>
    </source>
</evidence>
<evidence type="ECO:0000256" key="1">
    <source>
        <dbReference type="SAM" id="MobiDB-lite"/>
    </source>
</evidence>
<sequence>MRKKNESAARESRLANGWTVEGAPNAAEADVAAGAAAAGDASIAESAAALNAPVASENDHDDAELGTDQGPAQMSNAMLVILGVFGGIYLMYTWVWFSWAEYYASANNLVAASSGSLGGVLQQIVLWVAPLAPIGWFLSVLLLNRGASTARIALWIVIGAVVLAPLPMFVWGA</sequence>
<organism evidence="3 4">
    <name type="scientific">Leucobacter exalbidus</name>
    <dbReference type="NCBI Taxonomy" id="662960"/>
    <lineage>
        <taxon>Bacteria</taxon>
        <taxon>Bacillati</taxon>
        <taxon>Actinomycetota</taxon>
        <taxon>Actinomycetes</taxon>
        <taxon>Micrococcales</taxon>
        <taxon>Microbacteriaceae</taxon>
        <taxon>Leucobacter</taxon>
    </lineage>
</organism>
<feature type="transmembrane region" description="Helical" evidence="2">
    <location>
        <begin position="120"/>
        <end position="143"/>
    </location>
</feature>
<evidence type="ECO:0000313" key="3">
    <source>
        <dbReference type="EMBL" id="MBP1327528.1"/>
    </source>
</evidence>
<feature type="transmembrane region" description="Helical" evidence="2">
    <location>
        <begin position="152"/>
        <end position="171"/>
    </location>
</feature>
<gene>
    <name evidence="3" type="ORF">JOF28_002760</name>
</gene>
<feature type="region of interest" description="Disordered" evidence="1">
    <location>
        <begin position="1"/>
        <end position="21"/>
    </location>
</feature>
<protein>
    <recommendedName>
        <fullName evidence="5">DNA polymerase III subunit gamma/tau</fullName>
    </recommendedName>
</protein>
<reference evidence="3" key="1">
    <citation type="submission" date="2021-02" db="EMBL/GenBank/DDBJ databases">
        <title>Sequencing the genomes of 1000 actinobacteria strains.</title>
        <authorList>
            <person name="Klenk H.-P."/>
        </authorList>
    </citation>
    <scope>NUCLEOTIDE SEQUENCE</scope>
    <source>
        <strain evidence="3">DSM 22850</strain>
    </source>
</reference>
<dbReference type="RefSeq" id="WP_209706425.1">
    <property type="nucleotide sequence ID" value="NZ_JAFIDA010000001.1"/>
</dbReference>
<evidence type="ECO:0000313" key="4">
    <source>
        <dbReference type="Proteomes" id="UP000675163"/>
    </source>
</evidence>
<evidence type="ECO:0000256" key="2">
    <source>
        <dbReference type="SAM" id="Phobius"/>
    </source>
</evidence>
<keyword evidence="2" id="KW-0472">Membrane</keyword>
<comment type="caution">
    <text evidence="3">The sequence shown here is derived from an EMBL/GenBank/DDBJ whole genome shotgun (WGS) entry which is preliminary data.</text>
</comment>
<feature type="transmembrane region" description="Helical" evidence="2">
    <location>
        <begin position="79"/>
        <end position="100"/>
    </location>
</feature>
<dbReference type="Proteomes" id="UP000675163">
    <property type="component" value="Unassembled WGS sequence"/>
</dbReference>
<name>A0A940T509_9MICO</name>
<keyword evidence="2" id="KW-0812">Transmembrane</keyword>
<dbReference type="EMBL" id="JAFIDA010000001">
    <property type="protein sequence ID" value="MBP1327528.1"/>
    <property type="molecule type" value="Genomic_DNA"/>
</dbReference>